<dbReference type="Pfam" id="PF06985">
    <property type="entry name" value="HET"/>
    <property type="match status" value="1"/>
</dbReference>
<name>A0AAN6ZKB8_9PEZI</name>
<keyword evidence="3" id="KW-1185">Reference proteome</keyword>
<dbReference type="GeneID" id="87814793"/>
<comment type="caution">
    <text evidence="2">The sequence shown here is derived from an EMBL/GenBank/DDBJ whole genome shotgun (WGS) entry which is preliminary data.</text>
</comment>
<organism evidence="2 3">
    <name type="scientific">Dichotomopilus funicola</name>
    <dbReference type="NCBI Taxonomy" id="1934379"/>
    <lineage>
        <taxon>Eukaryota</taxon>
        <taxon>Fungi</taxon>
        <taxon>Dikarya</taxon>
        <taxon>Ascomycota</taxon>
        <taxon>Pezizomycotina</taxon>
        <taxon>Sordariomycetes</taxon>
        <taxon>Sordariomycetidae</taxon>
        <taxon>Sordariales</taxon>
        <taxon>Chaetomiaceae</taxon>
        <taxon>Dichotomopilus</taxon>
    </lineage>
</organism>
<feature type="domain" description="Heterokaryon incompatibility" evidence="1">
    <location>
        <begin position="171"/>
        <end position="338"/>
    </location>
</feature>
<accession>A0AAN6ZKB8</accession>
<proteinExistence type="predicted"/>
<dbReference type="RefSeq" id="XP_062634110.1">
    <property type="nucleotide sequence ID" value="XM_062778180.1"/>
</dbReference>
<sequence>MSSGDPNCGLCRGQRSERWSDLPEIKSHADDGCPYCANMLEGLLWLIPDLEAQFGEDATFRFTGSRGMRVYADPNGSLRDTERNEAVELEYRWFMVDQPQPYETGGDTKAEASFERARGWIGECMGGHKLCGGDGVAVLPTRVLDLGEGLNGDSEEGIKLVETAAGQEGKYISLSHSWGGEHPLTTVTTNLAAHKVGIALADLPQTFRDAVVIARRLGIHYLWIDSLCILQDSASDWEHEASRMASVYRNSWLTVYATASSSPSSGIFRTRQAVWIQADEPEDAETLDILFPEAAKLRQDLRLSLRFKPIHPDFSPYADPLRQVSSLPLLSRAWGYQERLLAPRVLHFGPQELFWECMQTLDCDCGGIKLESQHMGSYLSRNTTAELPPKVSHYAALHVGSASLVKSQKNNASKPSKRHAKLLSRWQELIQEYTHRSLTFSSDRLPAFSGVAAEMLTSLALHAPDSTTTTYHAGIWRDLLPLALLFERGNITQPGRISILDPRPAPSWSWAGVDAPVRFLVDLAGPPAYAKTEISAEVIELVTVPAGEDVRGSVKLGGDASFLVLECPCVVAWACVAPDGYMVPGKAWKRIGDVAKDGKQGPVEGKLGLGSFGFVQREPGQEPLTFVPDVKLCDEKGQWLWEGEGEVVCARVMQVDNTGYWLVLRRLEGTGEVGEVYERIGLAKDYDGSWEGKGARKQREMKKVRIV</sequence>
<evidence type="ECO:0000313" key="3">
    <source>
        <dbReference type="Proteomes" id="UP001302676"/>
    </source>
</evidence>
<reference evidence="2" key="1">
    <citation type="journal article" date="2023" name="Mol. Phylogenet. Evol.">
        <title>Genome-scale phylogeny and comparative genomics of the fungal order Sordariales.</title>
        <authorList>
            <person name="Hensen N."/>
            <person name="Bonometti L."/>
            <person name="Westerberg I."/>
            <person name="Brannstrom I.O."/>
            <person name="Guillou S."/>
            <person name="Cros-Aarteil S."/>
            <person name="Calhoun S."/>
            <person name="Haridas S."/>
            <person name="Kuo A."/>
            <person name="Mondo S."/>
            <person name="Pangilinan J."/>
            <person name="Riley R."/>
            <person name="LaButti K."/>
            <person name="Andreopoulos B."/>
            <person name="Lipzen A."/>
            <person name="Chen C."/>
            <person name="Yan M."/>
            <person name="Daum C."/>
            <person name="Ng V."/>
            <person name="Clum A."/>
            <person name="Steindorff A."/>
            <person name="Ohm R.A."/>
            <person name="Martin F."/>
            <person name="Silar P."/>
            <person name="Natvig D.O."/>
            <person name="Lalanne C."/>
            <person name="Gautier V."/>
            <person name="Ament-Velasquez S.L."/>
            <person name="Kruys A."/>
            <person name="Hutchinson M.I."/>
            <person name="Powell A.J."/>
            <person name="Barry K."/>
            <person name="Miller A.N."/>
            <person name="Grigoriev I.V."/>
            <person name="Debuchy R."/>
            <person name="Gladieux P."/>
            <person name="Hiltunen Thoren M."/>
            <person name="Johannesson H."/>
        </authorList>
    </citation>
    <scope>NUCLEOTIDE SEQUENCE</scope>
    <source>
        <strain evidence="2">CBS 141.50</strain>
    </source>
</reference>
<dbReference type="PANTHER" id="PTHR33112">
    <property type="entry name" value="DOMAIN PROTEIN, PUTATIVE-RELATED"/>
    <property type="match status" value="1"/>
</dbReference>
<protein>
    <submittedName>
        <fullName evidence="2">Heterokaryon incompatibility protein-domain-containing protein</fullName>
    </submittedName>
</protein>
<reference evidence="2" key="2">
    <citation type="submission" date="2023-05" db="EMBL/GenBank/DDBJ databases">
        <authorList>
            <consortium name="Lawrence Berkeley National Laboratory"/>
            <person name="Steindorff A."/>
            <person name="Hensen N."/>
            <person name="Bonometti L."/>
            <person name="Westerberg I."/>
            <person name="Brannstrom I.O."/>
            <person name="Guillou S."/>
            <person name="Cros-Aarteil S."/>
            <person name="Calhoun S."/>
            <person name="Haridas S."/>
            <person name="Kuo A."/>
            <person name="Mondo S."/>
            <person name="Pangilinan J."/>
            <person name="Riley R."/>
            <person name="Labutti K."/>
            <person name="Andreopoulos B."/>
            <person name="Lipzen A."/>
            <person name="Chen C."/>
            <person name="Yanf M."/>
            <person name="Daum C."/>
            <person name="Ng V."/>
            <person name="Clum A."/>
            <person name="Ohm R."/>
            <person name="Martin F."/>
            <person name="Silar P."/>
            <person name="Natvig D."/>
            <person name="Lalanne C."/>
            <person name="Gautier V."/>
            <person name="Ament-Velasquez S.L."/>
            <person name="Kruys A."/>
            <person name="Hutchinson M.I."/>
            <person name="Powell A.J."/>
            <person name="Barry K."/>
            <person name="Miller A.N."/>
            <person name="Grigoriev I.V."/>
            <person name="Debuchy R."/>
            <person name="Gladieux P."/>
            <person name="Thoren M.H."/>
            <person name="Johannesson H."/>
        </authorList>
    </citation>
    <scope>NUCLEOTIDE SEQUENCE</scope>
    <source>
        <strain evidence="2">CBS 141.50</strain>
    </source>
</reference>
<evidence type="ECO:0000313" key="2">
    <source>
        <dbReference type="EMBL" id="KAK4140739.1"/>
    </source>
</evidence>
<evidence type="ECO:0000259" key="1">
    <source>
        <dbReference type="Pfam" id="PF06985"/>
    </source>
</evidence>
<dbReference type="AlphaFoldDB" id="A0AAN6ZKB8"/>
<gene>
    <name evidence="2" type="ORF">C8A04DRAFT_14650</name>
</gene>
<dbReference type="EMBL" id="MU853624">
    <property type="protein sequence ID" value="KAK4140739.1"/>
    <property type="molecule type" value="Genomic_DNA"/>
</dbReference>
<dbReference type="Proteomes" id="UP001302676">
    <property type="component" value="Unassembled WGS sequence"/>
</dbReference>
<dbReference type="InterPro" id="IPR010730">
    <property type="entry name" value="HET"/>
</dbReference>
<dbReference type="PANTHER" id="PTHR33112:SF16">
    <property type="entry name" value="HETEROKARYON INCOMPATIBILITY DOMAIN-CONTAINING PROTEIN"/>
    <property type="match status" value="1"/>
</dbReference>